<reference evidence="8" key="1">
    <citation type="journal article" date="2019" name="Int. J. Syst. Evol. Microbiol.">
        <title>The Global Catalogue of Microorganisms (GCM) 10K type strain sequencing project: providing services to taxonomists for standard genome sequencing and annotation.</title>
        <authorList>
            <consortium name="The Broad Institute Genomics Platform"/>
            <consortium name="The Broad Institute Genome Sequencing Center for Infectious Disease"/>
            <person name="Wu L."/>
            <person name="Ma J."/>
        </authorList>
    </citation>
    <scope>NUCLEOTIDE SEQUENCE [LARGE SCALE GENOMIC DNA]</scope>
    <source>
        <strain evidence="8">CCUG 59778</strain>
    </source>
</reference>
<evidence type="ECO:0000256" key="2">
    <source>
        <dbReference type="ARBA" id="ARBA00023125"/>
    </source>
</evidence>
<dbReference type="Gene3D" id="1.10.10.60">
    <property type="entry name" value="Homeodomain-like"/>
    <property type="match status" value="1"/>
</dbReference>
<dbReference type="PANTHER" id="PTHR30055:SF148">
    <property type="entry name" value="TETR-FAMILY TRANSCRIPTIONAL REGULATOR"/>
    <property type="match status" value="1"/>
</dbReference>
<dbReference type="RefSeq" id="WP_378248550.1">
    <property type="nucleotide sequence ID" value="NZ_JBHSKF010000007.1"/>
</dbReference>
<evidence type="ECO:0000256" key="3">
    <source>
        <dbReference type="ARBA" id="ARBA00023163"/>
    </source>
</evidence>
<proteinExistence type="predicted"/>
<evidence type="ECO:0000313" key="8">
    <source>
        <dbReference type="Proteomes" id="UP001596157"/>
    </source>
</evidence>
<dbReference type="Proteomes" id="UP001596157">
    <property type="component" value="Unassembled WGS sequence"/>
</dbReference>
<dbReference type="InterPro" id="IPR009057">
    <property type="entry name" value="Homeodomain-like_sf"/>
</dbReference>
<name>A0ABW0ERT6_9PSEU</name>
<dbReference type="InterPro" id="IPR011075">
    <property type="entry name" value="TetR_C"/>
</dbReference>
<dbReference type="Pfam" id="PF16859">
    <property type="entry name" value="TetR_C_11"/>
    <property type="match status" value="1"/>
</dbReference>
<evidence type="ECO:0000259" key="6">
    <source>
        <dbReference type="PROSITE" id="PS50977"/>
    </source>
</evidence>
<keyword evidence="8" id="KW-1185">Reference proteome</keyword>
<dbReference type="SUPFAM" id="SSF46689">
    <property type="entry name" value="Homeodomain-like"/>
    <property type="match status" value="1"/>
</dbReference>
<keyword evidence="1" id="KW-0805">Transcription regulation</keyword>
<dbReference type="EMBL" id="JBHSKF010000007">
    <property type="protein sequence ID" value="MFC5288705.1"/>
    <property type="molecule type" value="Genomic_DNA"/>
</dbReference>
<keyword evidence="3" id="KW-0804">Transcription</keyword>
<feature type="region of interest" description="Disordered" evidence="5">
    <location>
        <begin position="1"/>
        <end position="23"/>
    </location>
</feature>
<comment type="caution">
    <text evidence="7">The sequence shown here is derived from an EMBL/GenBank/DDBJ whole genome shotgun (WGS) entry which is preliminary data.</text>
</comment>
<feature type="domain" description="HTH tetR-type" evidence="6">
    <location>
        <begin position="23"/>
        <end position="83"/>
    </location>
</feature>
<dbReference type="InterPro" id="IPR001647">
    <property type="entry name" value="HTH_TetR"/>
</dbReference>
<evidence type="ECO:0000256" key="5">
    <source>
        <dbReference type="SAM" id="MobiDB-lite"/>
    </source>
</evidence>
<evidence type="ECO:0000256" key="4">
    <source>
        <dbReference type="PROSITE-ProRule" id="PRU00335"/>
    </source>
</evidence>
<dbReference type="InterPro" id="IPR050109">
    <property type="entry name" value="HTH-type_TetR-like_transc_reg"/>
</dbReference>
<sequence>MDDPPNATKSPLRGRVRPGGRTARTQEAVRLATLAELAEHGFAGLSVEAVAARSGVHKTTIYRRWRTPAALAADALDLANAEPWPVPDTGALREDLRAITAQVVAGLADPVPRALIAAAVHEPEAGRALHAYLTGRHAEAAVAVERAAARGEVPEGTGAVDVVRAAVAPLYYRVFFTGEPADAHAAATAADAAHAAATAGVFLSGRLGDGAGGVAPSAP</sequence>
<evidence type="ECO:0000313" key="7">
    <source>
        <dbReference type="EMBL" id="MFC5288705.1"/>
    </source>
</evidence>
<dbReference type="PANTHER" id="PTHR30055">
    <property type="entry name" value="HTH-TYPE TRANSCRIPTIONAL REGULATOR RUTR"/>
    <property type="match status" value="1"/>
</dbReference>
<gene>
    <name evidence="7" type="ORF">ACFPM7_16735</name>
</gene>
<dbReference type="Pfam" id="PF00440">
    <property type="entry name" value="TetR_N"/>
    <property type="match status" value="1"/>
</dbReference>
<dbReference type="SUPFAM" id="SSF48498">
    <property type="entry name" value="Tetracyclin repressor-like, C-terminal domain"/>
    <property type="match status" value="1"/>
</dbReference>
<accession>A0ABW0ERT6</accession>
<feature type="DNA-binding region" description="H-T-H motif" evidence="4">
    <location>
        <begin position="46"/>
        <end position="65"/>
    </location>
</feature>
<keyword evidence="2 4" id="KW-0238">DNA-binding</keyword>
<dbReference type="PROSITE" id="PS50977">
    <property type="entry name" value="HTH_TETR_2"/>
    <property type="match status" value="1"/>
</dbReference>
<evidence type="ECO:0000256" key="1">
    <source>
        <dbReference type="ARBA" id="ARBA00023015"/>
    </source>
</evidence>
<protein>
    <submittedName>
        <fullName evidence="7">TetR/AcrR family transcriptional regulator</fullName>
    </submittedName>
</protein>
<dbReference type="Gene3D" id="1.10.357.10">
    <property type="entry name" value="Tetracycline Repressor, domain 2"/>
    <property type="match status" value="1"/>
</dbReference>
<organism evidence="7 8">
    <name type="scientific">Actinokineospora guangxiensis</name>
    <dbReference type="NCBI Taxonomy" id="1490288"/>
    <lineage>
        <taxon>Bacteria</taxon>
        <taxon>Bacillati</taxon>
        <taxon>Actinomycetota</taxon>
        <taxon>Actinomycetes</taxon>
        <taxon>Pseudonocardiales</taxon>
        <taxon>Pseudonocardiaceae</taxon>
        <taxon>Actinokineospora</taxon>
    </lineage>
</organism>
<dbReference type="InterPro" id="IPR036271">
    <property type="entry name" value="Tet_transcr_reg_TetR-rel_C_sf"/>
</dbReference>